<organism evidence="1 2">
    <name type="scientific">Arthrobacter bussei</name>
    <dbReference type="NCBI Taxonomy" id="2594179"/>
    <lineage>
        <taxon>Bacteria</taxon>
        <taxon>Bacillati</taxon>
        <taxon>Actinomycetota</taxon>
        <taxon>Actinomycetes</taxon>
        <taxon>Micrococcales</taxon>
        <taxon>Micrococcaceae</taxon>
        <taxon>Arthrobacter</taxon>
    </lineage>
</organism>
<gene>
    <name evidence="1" type="ORF">FNH21_04290</name>
</gene>
<sequence length="152" mass="16687">MRPDEGDTIEKDFTITQDAGIAEVLWRPGIVIGPAELDVLANTITHAPRWRSRPLLIHLDLVRHITPDARQMLVAYHHAGPIALTGSDPVDRVLAAFIAQSRSHTRYFARTCDARDWLSGGHPAGRRIGLVDGVSQQFPAMQGVLVPASAER</sequence>
<proteinExistence type="predicted"/>
<name>A0A7X1TMX2_9MICC</name>
<keyword evidence="2" id="KW-1185">Reference proteome</keyword>
<dbReference type="OrthoDB" id="4943428at2"/>
<dbReference type="Gene3D" id="3.40.970.30">
    <property type="entry name" value="yp_829618.1 like domains"/>
    <property type="match status" value="1"/>
</dbReference>
<dbReference type="AlphaFoldDB" id="A0A7X1TMX2"/>
<comment type="caution">
    <text evidence="1">The sequence shown here is derived from an EMBL/GenBank/DDBJ whole genome shotgun (WGS) entry which is preliminary data.</text>
</comment>
<accession>A0A7X1TMX2</accession>
<evidence type="ECO:0000313" key="1">
    <source>
        <dbReference type="EMBL" id="MPY09940.1"/>
    </source>
</evidence>
<dbReference type="RefSeq" id="WP_152812530.1">
    <property type="nucleotide sequence ID" value="NZ_VJXX01000001.1"/>
</dbReference>
<dbReference type="Gene3D" id="3.40.1680.10">
    <property type="entry name" value="yp_829618.1 domain like"/>
    <property type="match status" value="1"/>
</dbReference>
<reference evidence="2" key="1">
    <citation type="submission" date="2019-07" db="EMBL/GenBank/DDBJ databases">
        <title>Arthrobacter KR32 sp. nov., isolated from mountain cheese made of cows milk.</title>
        <authorList>
            <person name="Flegler A."/>
        </authorList>
    </citation>
    <scope>NUCLEOTIDE SEQUENCE [LARGE SCALE GENOMIC DNA]</scope>
    <source>
        <strain evidence="2">KR32</strain>
    </source>
</reference>
<evidence type="ECO:0000313" key="2">
    <source>
        <dbReference type="Proteomes" id="UP000326464"/>
    </source>
</evidence>
<dbReference type="Proteomes" id="UP000326464">
    <property type="component" value="Unassembled WGS sequence"/>
</dbReference>
<protein>
    <recommendedName>
        <fullName evidence="3">STAS/SEC14 domain-containing protein</fullName>
    </recommendedName>
</protein>
<evidence type="ECO:0008006" key="3">
    <source>
        <dbReference type="Google" id="ProtNLM"/>
    </source>
</evidence>
<dbReference type="EMBL" id="VJXX01000001">
    <property type="protein sequence ID" value="MPY09940.1"/>
    <property type="molecule type" value="Genomic_DNA"/>
</dbReference>